<dbReference type="AlphaFoldDB" id="A0A7L5E0H1"/>
<dbReference type="Pfam" id="PF10387">
    <property type="entry name" value="DUF2442"/>
    <property type="match status" value="1"/>
</dbReference>
<dbReference type="EMBL" id="CP051677">
    <property type="protein sequence ID" value="QJD81250.1"/>
    <property type="molecule type" value="Genomic_DNA"/>
</dbReference>
<reference evidence="1 2" key="1">
    <citation type="submission" date="2020-04" db="EMBL/GenBank/DDBJ databases">
        <title>Genome sequencing of novel species.</title>
        <authorList>
            <person name="Heo J."/>
            <person name="Kim S.-J."/>
            <person name="Kim J.-S."/>
            <person name="Hong S.-B."/>
            <person name="Kwon S.-W."/>
        </authorList>
    </citation>
    <scope>NUCLEOTIDE SEQUENCE [LARGE SCALE GENOMIC DNA]</scope>
    <source>
        <strain evidence="1 2">CJU-R4</strain>
    </source>
</reference>
<dbReference type="KEGG" id="srho:HH216_05195"/>
<dbReference type="Gene3D" id="3.30.2020.40">
    <property type="entry name" value="Uncharacterised protein PF10387, DUF2442"/>
    <property type="match status" value="1"/>
</dbReference>
<accession>A0A7L5E0H1</accession>
<keyword evidence="2" id="KW-1185">Reference proteome</keyword>
<gene>
    <name evidence="1" type="ORF">HH216_05195</name>
</gene>
<organism evidence="1 2">
    <name type="scientific">Spirosoma rhododendri</name>
    <dbReference type="NCBI Taxonomy" id="2728024"/>
    <lineage>
        <taxon>Bacteria</taxon>
        <taxon>Pseudomonadati</taxon>
        <taxon>Bacteroidota</taxon>
        <taxon>Cytophagia</taxon>
        <taxon>Cytophagales</taxon>
        <taxon>Cytophagaceae</taxon>
        <taxon>Spirosoma</taxon>
    </lineage>
</organism>
<dbReference type="InterPro" id="IPR018841">
    <property type="entry name" value="DUF2442"/>
</dbReference>
<evidence type="ECO:0000313" key="1">
    <source>
        <dbReference type="EMBL" id="QJD81250.1"/>
    </source>
</evidence>
<sequence>MANWLQDSDEATLVYDDPVDVLIAEEGLQIARFVCLRELDMFLIVLSSRQIISRSLSDYSLLHQASDQQLSAYTLSAAGIHWPDIDVDLSLRGFLLEEAMQSLRNGFSSKKAA</sequence>
<proteinExistence type="predicted"/>
<dbReference type="Proteomes" id="UP000501128">
    <property type="component" value="Chromosome"/>
</dbReference>
<name>A0A7L5E0H1_9BACT</name>
<evidence type="ECO:0000313" key="2">
    <source>
        <dbReference type="Proteomes" id="UP000501128"/>
    </source>
</evidence>
<protein>
    <submittedName>
        <fullName evidence="1">DUF2442 domain-containing protein</fullName>
    </submittedName>
</protein>